<comment type="subcellular location">
    <subcellularLocation>
        <location evidence="1">Chromosome</location>
        <location evidence="1">Centromere</location>
    </subcellularLocation>
</comment>
<name>A0A8D2QMG8_ZOSLA</name>
<dbReference type="InterPro" id="IPR038889">
    <property type="entry name" value="Shugoshin1/2"/>
</dbReference>
<evidence type="ECO:0000313" key="11">
    <source>
        <dbReference type="Ensembl" id="ENSZLMP00000004104.1"/>
    </source>
</evidence>
<dbReference type="Proteomes" id="UP000694401">
    <property type="component" value="Unassembled WGS sequence"/>
</dbReference>
<comment type="similarity">
    <text evidence="2">Belongs to the shugoshin family.</text>
</comment>
<keyword evidence="5" id="KW-0159">Chromosome partition</keyword>
<evidence type="ECO:0000313" key="12">
    <source>
        <dbReference type="Proteomes" id="UP000694401"/>
    </source>
</evidence>
<evidence type="ECO:0000256" key="3">
    <source>
        <dbReference type="ARBA" id="ARBA00022454"/>
    </source>
</evidence>
<evidence type="ECO:0000256" key="10">
    <source>
        <dbReference type="SAM" id="MobiDB-lite"/>
    </source>
</evidence>
<reference evidence="11" key="1">
    <citation type="submission" date="2025-08" db="UniProtKB">
        <authorList>
            <consortium name="Ensembl"/>
        </authorList>
    </citation>
    <scope>IDENTIFICATION</scope>
</reference>
<feature type="compositionally biased region" description="Polar residues" evidence="10">
    <location>
        <begin position="177"/>
        <end position="190"/>
    </location>
</feature>
<dbReference type="GO" id="GO:0051177">
    <property type="term" value="P:meiotic sister chromatid cohesion"/>
    <property type="evidence" value="ECO:0007669"/>
    <property type="project" value="TreeGrafter"/>
</dbReference>
<dbReference type="AlphaFoldDB" id="A0A8D2QMG8"/>
<protein>
    <submittedName>
        <fullName evidence="11">Uncharacterized protein</fullName>
    </submittedName>
</protein>
<dbReference type="GO" id="GO:0000776">
    <property type="term" value="C:kinetochore"/>
    <property type="evidence" value="ECO:0007669"/>
    <property type="project" value="TreeGrafter"/>
</dbReference>
<keyword evidence="3" id="KW-0158">Chromosome</keyword>
<evidence type="ECO:0000256" key="7">
    <source>
        <dbReference type="ARBA" id="ARBA00023306"/>
    </source>
</evidence>
<dbReference type="GO" id="GO:0007059">
    <property type="term" value="P:chromosome segregation"/>
    <property type="evidence" value="ECO:0007669"/>
    <property type="project" value="UniProtKB-KW"/>
</dbReference>
<evidence type="ECO:0000256" key="8">
    <source>
        <dbReference type="ARBA" id="ARBA00023328"/>
    </source>
</evidence>
<dbReference type="GO" id="GO:0051301">
    <property type="term" value="P:cell division"/>
    <property type="evidence" value="ECO:0007669"/>
    <property type="project" value="UniProtKB-KW"/>
</dbReference>
<dbReference type="PANTHER" id="PTHR21577:SF3">
    <property type="entry name" value="SHUGOSHIN 1-RELATED"/>
    <property type="match status" value="1"/>
</dbReference>
<organism evidence="11 12">
    <name type="scientific">Zosterops lateralis melanops</name>
    <dbReference type="NCBI Taxonomy" id="1220523"/>
    <lineage>
        <taxon>Eukaryota</taxon>
        <taxon>Metazoa</taxon>
        <taxon>Chordata</taxon>
        <taxon>Craniata</taxon>
        <taxon>Vertebrata</taxon>
        <taxon>Euteleostomi</taxon>
        <taxon>Archelosauria</taxon>
        <taxon>Archosauria</taxon>
        <taxon>Dinosauria</taxon>
        <taxon>Saurischia</taxon>
        <taxon>Theropoda</taxon>
        <taxon>Coelurosauria</taxon>
        <taxon>Aves</taxon>
        <taxon>Neognathae</taxon>
        <taxon>Neoaves</taxon>
        <taxon>Telluraves</taxon>
        <taxon>Australaves</taxon>
        <taxon>Passeriformes</taxon>
        <taxon>Sylvioidea</taxon>
        <taxon>Zosteropidae</taxon>
        <taxon>Zosterops</taxon>
    </lineage>
</organism>
<evidence type="ECO:0000256" key="5">
    <source>
        <dbReference type="ARBA" id="ARBA00022829"/>
    </source>
</evidence>
<keyword evidence="8" id="KW-0137">Centromere</keyword>
<dbReference type="PANTHER" id="PTHR21577">
    <property type="entry name" value="SHUGOSHIN"/>
    <property type="match status" value="1"/>
</dbReference>
<sequence length="228" mass="25225">MAAWEAAEMSFSLSDVRERMREKKKGALRTAKLNASLASKIRTKIINNSSIMKVSLKQNNKALALALNAEKASAQRLTQEKTILQKEVKQCHFQNAVLRHRLAFLNNILKKMENLMSAVKMAELSEFHTNSASLSSCQKSSMTEDSWADDIADGQLLRVTQIPMRVPISKLHDAEQQAGSSTAIQTSSGELQRPASNAGELQKSASNEALKIVPVASKDTLEWQEETK</sequence>
<evidence type="ECO:0000256" key="6">
    <source>
        <dbReference type="ARBA" id="ARBA00023054"/>
    </source>
</evidence>
<accession>A0A8D2QMG8</accession>
<reference evidence="11" key="2">
    <citation type="submission" date="2025-09" db="UniProtKB">
        <authorList>
            <consortium name="Ensembl"/>
        </authorList>
    </citation>
    <scope>IDENTIFICATION</scope>
</reference>
<feature type="region of interest" description="Disordered" evidence="10">
    <location>
        <begin position="172"/>
        <end position="207"/>
    </location>
</feature>
<dbReference type="Ensembl" id="ENSZLMT00000004246.1">
    <property type="protein sequence ID" value="ENSZLMP00000004104.1"/>
    <property type="gene ID" value="ENSZLMG00000002945.1"/>
</dbReference>
<proteinExistence type="inferred from homology"/>
<evidence type="ECO:0000256" key="4">
    <source>
        <dbReference type="ARBA" id="ARBA00022618"/>
    </source>
</evidence>
<keyword evidence="4" id="KW-0132">Cell division</keyword>
<keyword evidence="6 9" id="KW-0175">Coiled coil</keyword>
<keyword evidence="12" id="KW-1185">Reference proteome</keyword>
<keyword evidence="7" id="KW-0131">Cell cycle</keyword>
<evidence type="ECO:0000256" key="1">
    <source>
        <dbReference type="ARBA" id="ARBA00004584"/>
    </source>
</evidence>
<evidence type="ECO:0000256" key="9">
    <source>
        <dbReference type="SAM" id="Coils"/>
    </source>
</evidence>
<feature type="coiled-coil region" evidence="9">
    <location>
        <begin position="67"/>
        <end position="115"/>
    </location>
</feature>
<evidence type="ECO:0000256" key="2">
    <source>
        <dbReference type="ARBA" id="ARBA00010845"/>
    </source>
</evidence>